<accession>A0A1B3XV82</accession>
<feature type="domain" description="Glycosyl transferase family 1" evidence="1">
    <location>
        <begin position="177"/>
        <end position="331"/>
    </location>
</feature>
<gene>
    <name evidence="3" type="ORF">ABE28_022515</name>
</gene>
<evidence type="ECO:0000313" key="3">
    <source>
        <dbReference type="EMBL" id="AOH57127.1"/>
    </source>
</evidence>
<dbReference type="Pfam" id="PF00534">
    <property type="entry name" value="Glycos_transf_1"/>
    <property type="match status" value="1"/>
</dbReference>
<dbReference type="InterPro" id="IPR028098">
    <property type="entry name" value="Glyco_trans_4-like_N"/>
</dbReference>
<evidence type="ECO:0000259" key="1">
    <source>
        <dbReference type="Pfam" id="PF00534"/>
    </source>
</evidence>
<dbReference type="Proteomes" id="UP000077926">
    <property type="component" value="Chromosome"/>
</dbReference>
<dbReference type="EMBL" id="CP017080">
    <property type="protein sequence ID" value="AOH57127.1"/>
    <property type="molecule type" value="Genomic_DNA"/>
</dbReference>
<organism evidence="3 4">
    <name type="scientific">Peribacillus muralis</name>
    <dbReference type="NCBI Taxonomy" id="264697"/>
    <lineage>
        <taxon>Bacteria</taxon>
        <taxon>Bacillati</taxon>
        <taxon>Bacillota</taxon>
        <taxon>Bacilli</taxon>
        <taxon>Bacillales</taxon>
        <taxon>Bacillaceae</taxon>
        <taxon>Peribacillus</taxon>
    </lineage>
</organism>
<dbReference type="PANTHER" id="PTHR12526:SF638">
    <property type="entry name" value="SPORE COAT PROTEIN SA"/>
    <property type="match status" value="1"/>
</dbReference>
<proteinExistence type="predicted"/>
<dbReference type="Pfam" id="PF13439">
    <property type="entry name" value="Glyco_transf_4"/>
    <property type="match status" value="1"/>
</dbReference>
<dbReference type="GO" id="GO:0016757">
    <property type="term" value="F:glycosyltransferase activity"/>
    <property type="evidence" value="ECO:0007669"/>
    <property type="project" value="InterPro"/>
</dbReference>
<sequence length="367" mass="41148">MKVLHLNAGNETGGGMFHIMSLLGQLKKEECMLGVFEEGELYRRSVTAGIKTELFLQHSKYDFSILKRLRDFIRLNDIDLIHTHGPRANIYGAFLKRLIKRPWLLTVHSAPHHDFLGQGLKGKLFTGLHVRSFQYADHVLAVSDRFRLDLIDQGIDPTKITKILNGIDFEKKLPTPFQRREFGFGEDDFIIIMPARLEPVKGHEFALEALRAVVSKSPLVKLLLVGDGSRRKTLERVVVDTGLSDNVIFLGHRADVERIYPMADVTLLTSLSESFPLVLLEGARSSLPAITSDVGGVKELIPDPSKGWVTEIGNVGKLAEAIIHALELKESGELTKIGSDLQKFAKNNFSIEILAENVYNVYLRMKN</sequence>
<evidence type="ECO:0000313" key="4">
    <source>
        <dbReference type="Proteomes" id="UP000077926"/>
    </source>
</evidence>
<dbReference type="SUPFAM" id="SSF53756">
    <property type="entry name" value="UDP-Glycosyltransferase/glycogen phosphorylase"/>
    <property type="match status" value="1"/>
</dbReference>
<evidence type="ECO:0008006" key="5">
    <source>
        <dbReference type="Google" id="ProtNLM"/>
    </source>
</evidence>
<evidence type="ECO:0000259" key="2">
    <source>
        <dbReference type="Pfam" id="PF13439"/>
    </source>
</evidence>
<dbReference type="CDD" id="cd03801">
    <property type="entry name" value="GT4_PimA-like"/>
    <property type="match status" value="1"/>
</dbReference>
<name>A0A1B3XV82_9BACI</name>
<feature type="domain" description="Glycosyltransferase subfamily 4-like N-terminal" evidence="2">
    <location>
        <begin position="40"/>
        <end position="170"/>
    </location>
</feature>
<dbReference type="STRING" id="264697.ABE28_022515"/>
<dbReference type="KEGG" id="bmur:ABE28_022515"/>
<dbReference type="RefSeq" id="WP_064467169.1">
    <property type="nucleotide sequence ID" value="NZ_CP017080.1"/>
</dbReference>
<reference evidence="3 4" key="1">
    <citation type="submission" date="2016-08" db="EMBL/GenBank/DDBJ databases">
        <title>Complete genome sequence of Bacillus muralis G25-68, a strain with toxicity to nematodes.</title>
        <authorList>
            <person name="Zheng Z."/>
        </authorList>
    </citation>
    <scope>NUCLEOTIDE SEQUENCE [LARGE SCALE GENOMIC DNA]</scope>
    <source>
        <strain evidence="3 4">G25-68</strain>
    </source>
</reference>
<protein>
    <recommendedName>
        <fullName evidence="5">Glycosyltransferase</fullName>
    </recommendedName>
</protein>
<dbReference type="PANTHER" id="PTHR12526">
    <property type="entry name" value="GLYCOSYLTRANSFERASE"/>
    <property type="match status" value="1"/>
</dbReference>
<dbReference type="AlphaFoldDB" id="A0A1B3XV82"/>
<dbReference type="Gene3D" id="3.40.50.2000">
    <property type="entry name" value="Glycogen Phosphorylase B"/>
    <property type="match status" value="2"/>
</dbReference>
<keyword evidence="4" id="KW-1185">Reference proteome</keyword>
<dbReference type="OrthoDB" id="9804196at2"/>
<dbReference type="InterPro" id="IPR001296">
    <property type="entry name" value="Glyco_trans_1"/>
</dbReference>